<protein>
    <submittedName>
        <fullName evidence="5">Amino acid adenylation domain-containing protein</fullName>
    </submittedName>
</protein>
<dbReference type="InterPro" id="IPR025110">
    <property type="entry name" value="AMP-bd_C"/>
</dbReference>
<name>A0A7K3RZM4_9ACTN</name>
<organism evidence="5 6">
    <name type="scientific">Streptomyces parvus</name>
    <dbReference type="NCBI Taxonomy" id="66428"/>
    <lineage>
        <taxon>Bacteria</taxon>
        <taxon>Bacillati</taxon>
        <taxon>Actinomycetota</taxon>
        <taxon>Actinomycetes</taxon>
        <taxon>Kitasatosporales</taxon>
        <taxon>Streptomycetaceae</taxon>
        <taxon>Streptomyces</taxon>
    </lineage>
</organism>
<dbReference type="CDD" id="cd05930">
    <property type="entry name" value="A_NRPS"/>
    <property type="match status" value="1"/>
</dbReference>
<dbReference type="InterPro" id="IPR042099">
    <property type="entry name" value="ANL_N_sf"/>
</dbReference>
<dbReference type="FunFam" id="3.30.300.30:FF:000010">
    <property type="entry name" value="Enterobactin synthetase component F"/>
    <property type="match status" value="1"/>
</dbReference>
<dbReference type="GO" id="GO:0044550">
    <property type="term" value="P:secondary metabolite biosynthetic process"/>
    <property type="evidence" value="ECO:0007669"/>
    <property type="project" value="TreeGrafter"/>
</dbReference>
<feature type="domain" description="AMP-binding enzyme C-terminal" evidence="4">
    <location>
        <begin position="289"/>
        <end position="365"/>
    </location>
</feature>
<dbReference type="InterPro" id="IPR020845">
    <property type="entry name" value="AMP-binding_CS"/>
</dbReference>
<dbReference type="GO" id="GO:0005829">
    <property type="term" value="C:cytosol"/>
    <property type="evidence" value="ECO:0007669"/>
    <property type="project" value="TreeGrafter"/>
</dbReference>
<feature type="domain" description="AMP-dependent synthetase/ligase" evidence="3">
    <location>
        <begin position="9"/>
        <end position="227"/>
    </location>
</feature>
<dbReference type="GO" id="GO:0031177">
    <property type="term" value="F:phosphopantetheine binding"/>
    <property type="evidence" value="ECO:0007669"/>
    <property type="project" value="TreeGrafter"/>
</dbReference>
<dbReference type="InterPro" id="IPR045851">
    <property type="entry name" value="AMP-bd_C_sf"/>
</dbReference>
<reference evidence="5 6" key="1">
    <citation type="submission" date="2020-01" db="EMBL/GenBank/DDBJ databases">
        <title>Insect and environment-associated Actinomycetes.</title>
        <authorList>
            <person name="Currrie C."/>
            <person name="Chevrette M."/>
            <person name="Carlson C."/>
            <person name="Stubbendieck R."/>
            <person name="Wendt-Pienkowski E."/>
        </authorList>
    </citation>
    <scope>NUCLEOTIDE SEQUENCE [LARGE SCALE GENOMIC DNA]</scope>
    <source>
        <strain evidence="5 6">SID7590</strain>
    </source>
</reference>
<keyword evidence="2" id="KW-0597">Phosphoprotein</keyword>
<keyword evidence="1" id="KW-0596">Phosphopantetheine</keyword>
<evidence type="ECO:0000256" key="1">
    <source>
        <dbReference type="ARBA" id="ARBA00022450"/>
    </source>
</evidence>
<accession>A0A7K3RZM4</accession>
<dbReference type="Proteomes" id="UP000469670">
    <property type="component" value="Unassembled WGS sequence"/>
</dbReference>
<dbReference type="InterPro" id="IPR000873">
    <property type="entry name" value="AMP-dep_synth/lig_dom"/>
</dbReference>
<dbReference type="Gene3D" id="3.40.50.12780">
    <property type="entry name" value="N-terminal domain of ligase-like"/>
    <property type="match status" value="1"/>
</dbReference>
<dbReference type="EMBL" id="JAAGMP010000926">
    <property type="protein sequence ID" value="NEC20681.1"/>
    <property type="molecule type" value="Genomic_DNA"/>
</dbReference>
<evidence type="ECO:0000256" key="2">
    <source>
        <dbReference type="ARBA" id="ARBA00022553"/>
    </source>
</evidence>
<dbReference type="Gene3D" id="3.30.300.30">
    <property type="match status" value="1"/>
</dbReference>
<evidence type="ECO:0000313" key="5">
    <source>
        <dbReference type="EMBL" id="NEC20681.1"/>
    </source>
</evidence>
<dbReference type="Pfam" id="PF00501">
    <property type="entry name" value="AMP-binding"/>
    <property type="match status" value="1"/>
</dbReference>
<dbReference type="PANTHER" id="PTHR45527">
    <property type="entry name" value="NONRIBOSOMAL PEPTIDE SYNTHETASE"/>
    <property type="match status" value="1"/>
</dbReference>
<dbReference type="RefSeq" id="WP_164204493.1">
    <property type="nucleotide sequence ID" value="NZ_JAAGMP010000926.1"/>
</dbReference>
<gene>
    <name evidence="5" type="ORF">G3I50_20915</name>
</gene>
<dbReference type="PANTHER" id="PTHR45527:SF1">
    <property type="entry name" value="FATTY ACID SYNTHASE"/>
    <property type="match status" value="1"/>
</dbReference>
<feature type="non-terminal residue" evidence="5">
    <location>
        <position position="1"/>
    </location>
</feature>
<evidence type="ECO:0000259" key="4">
    <source>
        <dbReference type="Pfam" id="PF13193"/>
    </source>
</evidence>
<evidence type="ECO:0000259" key="3">
    <source>
        <dbReference type="Pfam" id="PF00501"/>
    </source>
</evidence>
<dbReference type="AlphaFoldDB" id="A0A7K3RZM4"/>
<proteinExistence type="predicted"/>
<evidence type="ECO:0000313" key="6">
    <source>
        <dbReference type="Proteomes" id="UP000469670"/>
    </source>
</evidence>
<comment type="caution">
    <text evidence="5">The sequence shown here is derived from an EMBL/GenBank/DDBJ whole genome shotgun (WGS) entry which is preliminary data.</text>
</comment>
<dbReference type="SUPFAM" id="SSF56801">
    <property type="entry name" value="Acetyl-CoA synthetase-like"/>
    <property type="match status" value="1"/>
</dbReference>
<feature type="non-terminal residue" evidence="5">
    <location>
        <position position="379"/>
    </location>
</feature>
<sequence length="379" mass="40544">PDGPLPAGPTLGDPAYLIHTSGSTGRPKGVLVSHASLANLCAGHGTDHIAPAVARTGRERLRVAHSASFAFDASWDPLLWMVHGHELHLLDDAAYRDPAALTAYVDTHLVDYLDVTPSYAEALLTEGLLDEDRHHPAHIVVGGETVPPALWERLTEATAVHPVNLYGPTETTVDAYYWVPGETAARPDGRPVRGSRVYVLDSSLRPVPAGVTGELYVAGACLSLGYLGRPDLSAERFVADPFGALHGEPGSRMYRTGDLVRRRADHTLEFLGRSDDQVKIRGFRIELGEIQARLAAHPQVAAAAVIARDTGRGKRLLAYAVPSRDAATPPAPGGLRDHLAAALPEHMVPATVTLLDALPRTANDKLDHRALPDPEPLSP</sequence>
<dbReference type="Pfam" id="PF13193">
    <property type="entry name" value="AMP-binding_C"/>
    <property type="match status" value="1"/>
</dbReference>
<dbReference type="GO" id="GO:0043041">
    <property type="term" value="P:amino acid activation for nonribosomal peptide biosynthetic process"/>
    <property type="evidence" value="ECO:0007669"/>
    <property type="project" value="TreeGrafter"/>
</dbReference>
<dbReference type="FunFam" id="2.30.38.10:FF:000001">
    <property type="entry name" value="Non-ribosomal peptide synthetase PvdI"/>
    <property type="match status" value="1"/>
</dbReference>
<dbReference type="PROSITE" id="PS00455">
    <property type="entry name" value="AMP_BINDING"/>
    <property type="match status" value="1"/>
</dbReference>